<dbReference type="Proteomes" id="UP000237347">
    <property type="component" value="Unassembled WGS sequence"/>
</dbReference>
<dbReference type="EMBL" id="PKMF04000076">
    <property type="protein sequence ID" value="KAK7852368.1"/>
    <property type="molecule type" value="Genomic_DNA"/>
</dbReference>
<keyword evidence="2" id="KW-1185">Reference proteome</keyword>
<evidence type="ECO:0000313" key="1">
    <source>
        <dbReference type="EMBL" id="KAK7852368.1"/>
    </source>
</evidence>
<protein>
    <submittedName>
        <fullName evidence="1">Uncharacterized protein</fullName>
    </submittedName>
</protein>
<reference evidence="1 2" key="1">
    <citation type="journal article" date="2018" name="Sci. Data">
        <title>The draft genome sequence of cork oak.</title>
        <authorList>
            <person name="Ramos A.M."/>
            <person name="Usie A."/>
            <person name="Barbosa P."/>
            <person name="Barros P.M."/>
            <person name="Capote T."/>
            <person name="Chaves I."/>
            <person name="Simoes F."/>
            <person name="Abreu I."/>
            <person name="Carrasquinho I."/>
            <person name="Faro C."/>
            <person name="Guimaraes J.B."/>
            <person name="Mendonca D."/>
            <person name="Nobrega F."/>
            <person name="Rodrigues L."/>
            <person name="Saibo N.J.M."/>
            <person name="Varela M.C."/>
            <person name="Egas C."/>
            <person name="Matos J."/>
            <person name="Miguel C.M."/>
            <person name="Oliveira M.M."/>
            <person name="Ricardo C.P."/>
            <person name="Goncalves S."/>
        </authorList>
    </citation>
    <scope>NUCLEOTIDE SEQUENCE [LARGE SCALE GENOMIC DNA]</scope>
    <source>
        <strain evidence="2">cv. HL8</strain>
    </source>
</reference>
<dbReference type="AlphaFoldDB" id="A0AAW0LMZ1"/>
<gene>
    <name evidence="1" type="ORF">CFP56_039143</name>
</gene>
<proteinExistence type="predicted"/>
<name>A0AAW0LMZ1_QUESU</name>
<sequence length="60" mass="7035">MKEVTRELHLIKSAFVDSAMCRREFRRIQVSTDAIVVLVSTLMARNMKEPLKSETSFMFR</sequence>
<comment type="caution">
    <text evidence="1">The sequence shown here is derived from an EMBL/GenBank/DDBJ whole genome shotgun (WGS) entry which is preliminary data.</text>
</comment>
<accession>A0AAW0LMZ1</accession>
<organism evidence="1 2">
    <name type="scientific">Quercus suber</name>
    <name type="common">Cork oak</name>
    <dbReference type="NCBI Taxonomy" id="58331"/>
    <lineage>
        <taxon>Eukaryota</taxon>
        <taxon>Viridiplantae</taxon>
        <taxon>Streptophyta</taxon>
        <taxon>Embryophyta</taxon>
        <taxon>Tracheophyta</taxon>
        <taxon>Spermatophyta</taxon>
        <taxon>Magnoliopsida</taxon>
        <taxon>eudicotyledons</taxon>
        <taxon>Gunneridae</taxon>
        <taxon>Pentapetalae</taxon>
        <taxon>rosids</taxon>
        <taxon>fabids</taxon>
        <taxon>Fagales</taxon>
        <taxon>Fagaceae</taxon>
        <taxon>Quercus</taxon>
    </lineage>
</organism>
<evidence type="ECO:0000313" key="2">
    <source>
        <dbReference type="Proteomes" id="UP000237347"/>
    </source>
</evidence>